<dbReference type="EMBL" id="JBHSGG010000044">
    <property type="protein sequence ID" value="MFC4729486.1"/>
    <property type="molecule type" value="Genomic_DNA"/>
</dbReference>
<dbReference type="RefSeq" id="WP_377005535.1">
    <property type="nucleotide sequence ID" value="NZ_JBHSGG010000044.1"/>
</dbReference>
<evidence type="ECO:0000313" key="2">
    <source>
        <dbReference type="Proteomes" id="UP001595892"/>
    </source>
</evidence>
<dbReference type="Proteomes" id="UP001595892">
    <property type="component" value="Unassembled WGS sequence"/>
</dbReference>
<accession>A0ABV9NMV6</accession>
<protein>
    <submittedName>
        <fullName evidence="1">Uncharacterized protein</fullName>
    </submittedName>
</protein>
<sequence>MKSTAQRDLLIESDAAMAQRYRIAADIARIDPHWTRAEQEYRHAHYTRIAEALEARVRADAGEVVA</sequence>
<organism evidence="1 2">
    <name type="scientific">Coralloluteibacterium thermophilum</name>
    <dbReference type="NCBI Taxonomy" id="2707049"/>
    <lineage>
        <taxon>Bacteria</taxon>
        <taxon>Pseudomonadati</taxon>
        <taxon>Pseudomonadota</taxon>
        <taxon>Gammaproteobacteria</taxon>
        <taxon>Lysobacterales</taxon>
        <taxon>Lysobacteraceae</taxon>
        <taxon>Coralloluteibacterium</taxon>
    </lineage>
</organism>
<gene>
    <name evidence="1" type="ORF">ACFO3Q_15055</name>
</gene>
<evidence type="ECO:0000313" key="1">
    <source>
        <dbReference type="EMBL" id="MFC4729486.1"/>
    </source>
</evidence>
<name>A0ABV9NMV6_9GAMM</name>
<comment type="caution">
    <text evidence="1">The sequence shown here is derived from an EMBL/GenBank/DDBJ whole genome shotgun (WGS) entry which is preliminary data.</text>
</comment>
<keyword evidence="2" id="KW-1185">Reference proteome</keyword>
<proteinExistence type="predicted"/>
<reference evidence="2" key="1">
    <citation type="journal article" date="2019" name="Int. J. Syst. Evol. Microbiol.">
        <title>The Global Catalogue of Microorganisms (GCM) 10K type strain sequencing project: providing services to taxonomists for standard genome sequencing and annotation.</title>
        <authorList>
            <consortium name="The Broad Institute Genomics Platform"/>
            <consortium name="The Broad Institute Genome Sequencing Center for Infectious Disease"/>
            <person name="Wu L."/>
            <person name="Ma J."/>
        </authorList>
    </citation>
    <scope>NUCLEOTIDE SEQUENCE [LARGE SCALE GENOMIC DNA]</scope>
    <source>
        <strain evidence="2">CGMCC 1.13574</strain>
    </source>
</reference>